<gene>
    <name evidence="2" type="ORF">C7460_104202</name>
</gene>
<protein>
    <recommendedName>
        <fullName evidence="1">Glyoxalase/fosfomycin resistance/dioxygenase domain-containing protein</fullName>
    </recommendedName>
</protein>
<dbReference type="EMBL" id="QREG01000004">
    <property type="protein sequence ID" value="REE01182.1"/>
    <property type="molecule type" value="Genomic_DNA"/>
</dbReference>
<proteinExistence type="predicted"/>
<dbReference type="AlphaFoldDB" id="A0A3D9L5A5"/>
<accession>A0A3D9L5A5</accession>
<dbReference type="Proteomes" id="UP000256779">
    <property type="component" value="Unassembled WGS sequence"/>
</dbReference>
<evidence type="ECO:0000313" key="3">
    <source>
        <dbReference type="Proteomes" id="UP000256779"/>
    </source>
</evidence>
<organism evidence="2 3">
    <name type="scientific">Marinoscillum furvescens DSM 4134</name>
    <dbReference type="NCBI Taxonomy" id="1122208"/>
    <lineage>
        <taxon>Bacteria</taxon>
        <taxon>Pseudomonadati</taxon>
        <taxon>Bacteroidota</taxon>
        <taxon>Cytophagia</taxon>
        <taxon>Cytophagales</taxon>
        <taxon>Reichenbachiellaceae</taxon>
        <taxon>Marinoscillum</taxon>
    </lineage>
</organism>
<dbReference type="PANTHER" id="PTHR33993">
    <property type="entry name" value="GLYOXALASE-RELATED"/>
    <property type="match status" value="1"/>
</dbReference>
<dbReference type="SUPFAM" id="SSF54593">
    <property type="entry name" value="Glyoxalase/Bleomycin resistance protein/Dihydroxybiphenyl dioxygenase"/>
    <property type="match status" value="1"/>
</dbReference>
<dbReference type="InterPro" id="IPR029068">
    <property type="entry name" value="Glyas_Bleomycin-R_OHBP_Dase"/>
</dbReference>
<dbReference type="InterPro" id="IPR052164">
    <property type="entry name" value="Anthracycline_SecMetBiosynth"/>
</dbReference>
<dbReference type="CDD" id="cd07247">
    <property type="entry name" value="SgaA_N_like"/>
    <property type="match status" value="1"/>
</dbReference>
<sequence>MKSKNSLNWFEIPVTDFDRARSFYEAVMACEMHLMEAEDIGFKWGFFPFEKEGVGGSIAAGPGYEPSQQGVLVYLNGGDDLSIPLARVEPAGGKVVLPKTAIGANGFMAQFLDTEGNKVALHSSK</sequence>
<dbReference type="InterPro" id="IPR004360">
    <property type="entry name" value="Glyas_Fos-R_dOase_dom"/>
</dbReference>
<name>A0A3D9L5A5_MARFU</name>
<dbReference type="Pfam" id="PF00903">
    <property type="entry name" value="Glyoxalase"/>
    <property type="match status" value="1"/>
</dbReference>
<dbReference type="RefSeq" id="WP_115867264.1">
    <property type="nucleotide sequence ID" value="NZ_QREG01000004.1"/>
</dbReference>
<reference evidence="2 3" key="1">
    <citation type="submission" date="2018-07" db="EMBL/GenBank/DDBJ databases">
        <title>Genomic Encyclopedia of Type Strains, Phase IV (KMG-IV): sequencing the most valuable type-strain genomes for metagenomic binning, comparative biology and taxonomic classification.</title>
        <authorList>
            <person name="Goeker M."/>
        </authorList>
    </citation>
    <scope>NUCLEOTIDE SEQUENCE [LARGE SCALE GENOMIC DNA]</scope>
    <source>
        <strain evidence="2 3">DSM 4134</strain>
    </source>
</reference>
<keyword evidence="3" id="KW-1185">Reference proteome</keyword>
<comment type="caution">
    <text evidence="2">The sequence shown here is derived from an EMBL/GenBank/DDBJ whole genome shotgun (WGS) entry which is preliminary data.</text>
</comment>
<evidence type="ECO:0000259" key="1">
    <source>
        <dbReference type="Pfam" id="PF00903"/>
    </source>
</evidence>
<dbReference type="PANTHER" id="PTHR33993:SF2">
    <property type="entry name" value="VOC DOMAIN-CONTAINING PROTEIN"/>
    <property type="match status" value="1"/>
</dbReference>
<dbReference type="OrthoDB" id="9804235at2"/>
<evidence type="ECO:0000313" key="2">
    <source>
        <dbReference type="EMBL" id="REE01182.1"/>
    </source>
</evidence>
<dbReference type="Gene3D" id="3.10.180.10">
    <property type="entry name" value="2,3-Dihydroxybiphenyl 1,2-Dioxygenase, domain 1"/>
    <property type="match status" value="1"/>
</dbReference>
<feature type="domain" description="Glyoxalase/fosfomycin resistance/dioxygenase" evidence="1">
    <location>
        <begin position="7"/>
        <end position="120"/>
    </location>
</feature>